<protein>
    <submittedName>
        <fullName evidence="2">Uncharacterized protein</fullName>
    </submittedName>
</protein>
<accession>A0A540M190</accession>
<reference evidence="2 3" key="1">
    <citation type="journal article" date="2019" name="G3 (Bethesda)">
        <title>Sequencing of a Wild Apple (Malus baccata) Genome Unravels the Differences Between Cultivated and Wild Apple Species Regarding Disease Resistance and Cold Tolerance.</title>
        <authorList>
            <person name="Chen X."/>
        </authorList>
    </citation>
    <scope>NUCLEOTIDE SEQUENCE [LARGE SCALE GENOMIC DNA]</scope>
    <source>
        <strain evidence="3">cv. Shandingzi</strain>
        <tissue evidence="2">Leaves</tissue>
    </source>
</reference>
<name>A0A540M190_MALBA</name>
<organism evidence="2 3">
    <name type="scientific">Malus baccata</name>
    <name type="common">Siberian crab apple</name>
    <name type="synonym">Pyrus baccata</name>
    <dbReference type="NCBI Taxonomy" id="106549"/>
    <lineage>
        <taxon>Eukaryota</taxon>
        <taxon>Viridiplantae</taxon>
        <taxon>Streptophyta</taxon>
        <taxon>Embryophyta</taxon>
        <taxon>Tracheophyta</taxon>
        <taxon>Spermatophyta</taxon>
        <taxon>Magnoliopsida</taxon>
        <taxon>eudicotyledons</taxon>
        <taxon>Gunneridae</taxon>
        <taxon>Pentapetalae</taxon>
        <taxon>rosids</taxon>
        <taxon>fabids</taxon>
        <taxon>Rosales</taxon>
        <taxon>Rosaceae</taxon>
        <taxon>Amygdaloideae</taxon>
        <taxon>Maleae</taxon>
        <taxon>Malus</taxon>
    </lineage>
</organism>
<feature type="compositionally biased region" description="Low complexity" evidence="1">
    <location>
        <begin position="8"/>
        <end position="37"/>
    </location>
</feature>
<proteinExistence type="predicted"/>
<feature type="region of interest" description="Disordered" evidence="1">
    <location>
        <begin position="1"/>
        <end position="44"/>
    </location>
</feature>
<gene>
    <name evidence="2" type="ORF">C1H46_022144</name>
</gene>
<evidence type="ECO:0000313" key="3">
    <source>
        <dbReference type="Proteomes" id="UP000315295"/>
    </source>
</evidence>
<dbReference type="AlphaFoldDB" id="A0A540M190"/>
<evidence type="ECO:0000313" key="2">
    <source>
        <dbReference type="EMBL" id="TQD92262.1"/>
    </source>
</evidence>
<comment type="caution">
    <text evidence="2">The sequence shown here is derived from an EMBL/GenBank/DDBJ whole genome shotgun (WGS) entry which is preliminary data.</text>
</comment>
<evidence type="ECO:0000256" key="1">
    <source>
        <dbReference type="SAM" id="MobiDB-lite"/>
    </source>
</evidence>
<sequence>MLFQTALSPTSTRQTRSNPSSSTPSPPAKKSSSSASPVPSPPLAGKCITNEPRVGKVACLGVNLLLVNLKHVPGFIEKAEELKSKGVEKILCLSGITSHLTVFSVEFSLLAAIWHRI</sequence>
<dbReference type="STRING" id="106549.A0A540M190"/>
<keyword evidence="3" id="KW-1185">Reference proteome</keyword>
<dbReference type="EMBL" id="VIEB01000396">
    <property type="protein sequence ID" value="TQD92262.1"/>
    <property type="molecule type" value="Genomic_DNA"/>
</dbReference>
<dbReference type="Proteomes" id="UP000315295">
    <property type="component" value="Unassembled WGS sequence"/>
</dbReference>